<evidence type="ECO:0000313" key="1">
    <source>
        <dbReference type="EMBL" id="QXH41971.1"/>
    </source>
</evidence>
<dbReference type="EMBL" id="CP077074">
    <property type="protein sequence ID" value="QXH41971.1"/>
    <property type="molecule type" value="Genomic_DNA"/>
</dbReference>
<evidence type="ECO:0000313" key="2">
    <source>
        <dbReference type="Proteomes" id="UP000693952"/>
    </source>
</evidence>
<sequence length="279" mass="30622">MVAALIVRKPNNSILYDTSKAAYGLIKAGPVVAAGQWNRLDPNKGNKPSYFADDIYKFEVENAVSPIVFVYGKSGKPFQSMEGNKQVFYFAGPVSGIQVYCFDLMRPIFTGPALKTRGEDGGLTFNSLQFPLNVKGTSTPPPVKYFDNGTLWPFTGGTNPPDWPMLPAGGNGSRAGIFSTRIRVPLDASKKYAAHIPWNRGVEWVGYLSGVGTDRWRGGGEEGCYGEDGAVAHIIWASPETSFASVHTTTRFGWFNMQNDLRPACSYIELSEYPYPFNT</sequence>
<gene>
    <name evidence="1" type="ORF">KSS89_07040</name>
</gene>
<dbReference type="RefSeq" id="WP_124345876.1">
    <property type="nucleotide sequence ID" value="NZ_CP027706.1"/>
</dbReference>
<dbReference type="Proteomes" id="UP000693952">
    <property type="component" value="Chromosome"/>
</dbReference>
<accession>A0ABX8MXE0</accession>
<name>A0ABX8MXE0_9PSED</name>
<reference evidence="1" key="1">
    <citation type="submission" date="2021-06" db="EMBL/GenBank/DDBJ databases">
        <title>Updating the genus Pseudomonas: Description of 43 new species and partition of the Pseudomonas putida group.</title>
        <authorList>
            <person name="Girard L."/>
            <person name="Lood C."/>
            <person name="Vandamme P."/>
            <person name="Rokni-Zadeh H."/>
            <person name="van Noort V."/>
            <person name="Hofte M."/>
            <person name="Lavigne R."/>
            <person name="De Mot R."/>
        </authorList>
    </citation>
    <scope>NUCLEOTIDE SEQUENCE</scope>
    <source>
        <strain evidence="1">CMR12a</strain>
    </source>
</reference>
<keyword evidence="2" id="KW-1185">Reference proteome</keyword>
<organism evidence="1 2">
    <name type="scientific">Pseudomonas sessilinigenes</name>
    <dbReference type="NCBI Taxonomy" id="658629"/>
    <lineage>
        <taxon>Bacteria</taxon>
        <taxon>Pseudomonadati</taxon>
        <taxon>Pseudomonadota</taxon>
        <taxon>Gammaproteobacteria</taxon>
        <taxon>Pseudomonadales</taxon>
        <taxon>Pseudomonadaceae</taxon>
        <taxon>Pseudomonas</taxon>
    </lineage>
</organism>
<protein>
    <submittedName>
        <fullName evidence="1">Uncharacterized protein</fullName>
    </submittedName>
</protein>
<proteinExistence type="predicted"/>